<dbReference type="VEuPathDB" id="FungiDB:LCOR_08260.1"/>
<accession>A0A068S4U5</accession>
<evidence type="ECO:0000313" key="3">
    <source>
        <dbReference type="Proteomes" id="UP000027586"/>
    </source>
</evidence>
<feature type="compositionally biased region" description="Polar residues" evidence="1">
    <location>
        <begin position="82"/>
        <end position="93"/>
    </location>
</feature>
<keyword evidence="3" id="KW-1185">Reference proteome</keyword>
<gene>
    <name evidence="2" type="ORF">LCOR_08260.1</name>
</gene>
<reference evidence="2" key="1">
    <citation type="submission" date="2013-08" db="EMBL/GenBank/DDBJ databases">
        <title>Gene expansion shapes genome architecture in the human pathogen Lichtheimia corymbifera: an evolutionary genomics analysis in the ancient terrestrial Mucorales (Mucoromycotina).</title>
        <authorList>
            <person name="Schwartze V.U."/>
            <person name="Winter S."/>
            <person name="Shelest E."/>
            <person name="Marcet-Houben M."/>
            <person name="Horn F."/>
            <person name="Wehner S."/>
            <person name="Hoffmann K."/>
            <person name="Riege K."/>
            <person name="Sammeth M."/>
            <person name="Nowrousian M."/>
            <person name="Valiante V."/>
            <person name="Linde J."/>
            <person name="Jacobsen I.D."/>
            <person name="Marz M."/>
            <person name="Brakhage A.A."/>
            <person name="Gabaldon T."/>
            <person name="Bocker S."/>
            <person name="Voigt K."/>
        </authorList>
    </citation>
    <scope>NUCLEOTIDE SEQUENCE [LARGE SCALE GENOMIC DNA]</scope>
    <source>
        <strain evidence="2">FSU 9682</strain>
    </source>
</reference>
<evidence type="ECO:0000313" key="2">
    <source>
        <dbReference type="EMBL" id="CDH57304.1"/>
    </source>
</evidence>
<feature type="compositionally biased region" description="Polar residues" evidence="1">
    <location>
        <begin position="1"/>
        <end position="10"/>
    </location>
</feature>
<comment type="caution">
    <text evidence="2">The sequence shown here is derived from an EMBL/GenBank/DDBJ whole genome shotgun (WGS) entry which is preliminary data.</text>
</comment>
<feature type="region of interest" description="Disordered" evidence="1">
    <location>
        <begin position="1"/>
        <end position="115"/>
    </location>
</feature>
<feature type="compositionally biased region" description="Basic and acidic residues" evidence="1">
    <location>
        <begin position="100"/>
        <end position="111"/>
    </location>
</feature>
<protein>
    <submittedName>
        <fullName evidence="2">Uncharacterized protein</fullName>
    </submittedName>
</protein>
<organism evidence="2 3">
    <name type="scientific">Lichtheimia corymbifera JMRC:FSU:9682</name>
    <dbReference type="NCBI Taxonomy" id="1263082"/>
    <lineage>
        <taxon>Eukaryota</taxon>
        <taxon>Fungi</taxon>
        <taxon>Fungi incertae sedis</taxon>
        <taxon>Mucoromycota</taxon>
        <taxon>Mucoromycotina</taxon>
        <taxon>Mucoromycetes</taxon>
        <taxon>Mucorales</taxon>
        <taxon>Lichtheimiaceae</taxon>
        <taxon>Lichtheimia</taxon>
    </lineage>
</organism>
<dbReference type="EMBL" id="CBTN010000045">
    <property type="protein sequence ID" value="CDH57304.1"/>
    <property type="molecule type" value="Genomic_DNA"/>
</dbReference>
<name>A0A068S4U5_9FUNG</name>
<dbReference type="OrthoDB" id="2277332at2759"/>
<proteinExistence type="predicted"/>
<evidence type="ECO:0000256" key="1">
    <source>
        <dbReference type="SAM" id="MobiDB-lite"/>
    </source>
</evidence>
<dbReference type="Proteomes" id="UP000027586">
    <property type="component" value="Unassembled WGS sequence"/>
</dbReference>
<dbReference type="AlphaFoldDB" id="A0A068S4U5"/>
<feature type="compositionally biased region" description="Basic and acidic residues" evidence="1">
    <location>
        <begin position="32"/>
        <end position="44"/>
    </location>
</feature>
<sequence length="175" mass="20278">MQNTRQTTLDFSKASSVKKQKQPSPSSPPTSHENRDREAVHRDFQNVLDRIQDAISDTTVEDEDDEVCIMSQHDPNSDNKRPSSYLTTIPNQTIHDDDDQVPRIRPRETTHHHPKMSDVVQRFRQNMKPSSSPTTTTTTVSLLNDPNVSVKEAEQRMLERIRMKKRKKNDQVFNE</sequence>